<dbReference type="Pfam" id="PF07735">
    <property type="entry name" value="FBA_2"/>
    <property type="match status" value="1"/>
</dbReference>
<dbReference type="Proteomes" id="UP000230233">
    <property type="component" value="Chromosome III"/>
</dbReference>
<dbReference type="PANTHER" id="PTHR22899:SF0">
    <property type="entry name" value="F-BOX ASSOCIATED DOMAIN-CONTAINING PROTEIN-RELATED"/>
    <property type="match status" value="1"/>
</dbReference>
<dbReference type="EMBL" id="PDUG01000003">
    <property type="protein sequence ID" value="PIC39645.1"/>
    <property type="molecule type" value="Genomic_DNA"/>
</dbReference>
<keyword evidence="3" id="KW-1185">Reference proteome</keyword>
<dbReference type="PANTHER" id="PTHR22899">
    <property type="entry name" value="CYCLIN-RELATED F-BOX FAMILY"/>
    <property type="match status" value="1"/>
</dbReference>
<evidence type="ECO:0000313" key="2">
    <source>
        <dbReference type="EMBL" id="PIC39645.1"/>
    </source>
</evidence>
<name>A0A2G5UJC0_9PELO</name>
<sequence>MSNSKFPFRRLPNDLCSKVLKTMGHHEIIAYSFSSNKSLSLVQSLGLPLKKVRIKMEERPRIYLHFRPISVLFKLRMDGIVGGMTSLYQIPSDVDVTVQTIDNSRMFRRVTNSTTFTWSNQEKSIGEWIRYLCSIFRCASYEARFDLFNTRFDLQSLRNTFPKLRRIAIDCFDVEPSEEDIQSFQNISRALLPHAENVELFLEGNISIQHIGMANLKQLEIEYPRNPNFDDLLTWNVERFITDTEHFSFRDLNRFFKLWTKGSNPRLKYLAVDGEALEDWNVLLKGLKAEKVGKRKKYTIQNCVGIRARIRIRNDIDTFVTVKFIVLK</sequence>
<feature type="domain" description="Sdz-33 F-box" evidence="1">
    <location>
        <begin position="208"/>
        <end position="271"/>
    </location>
</feature>
<evidence type="ECO:0000259" key="1">
    <source>
        <dbReference type="Pfam" id="PF07735"/>
    </source>
</evidence>
<proteinExistence type="predicted"/>
<dbReference type="InterPro" id="IPR053222">
    <property type="entry name" value="Zygotic_Embryogenesis-Asso"/>
</dbReference>
<accession>A0A2G5UJC0</accession>
<protein>
    <recommendedName>
        <fullName evidence="1">Sdz-33 F-box domain-containing protein</fullName>
    </recommendedName>
</protein>
<dbReference type="AlphaFoldDB" id="A0A2G5UJC0"/>
<organism evidence="2 3">
    <name type="scientific">Caenorhabditis nigoni</name>
    <dbReference type="NCBI Taxonomy" id="1611254"/>
    <lineage>
        <taxon>Eukaryota</taxon>
        <taxon>Metazoa</taxon>
        <taxon>Ecdysozoa</taxon>
        <taxon>Nematoda</taxon>
        <taxon>Chromadorea</taxon>
        <taxon>Rhabditida</taxon>
        <taxon>Rhabditina</taxon>
        <taxon>Rhabditomorpha</taxon>
        <taxon>Rhabditoidea</taxon>
        <taxon>Rhabditidae</taxon>
        <taxon>Peloderinae</taxon>
        <taxon>Caenorhabditis</taxon>
    </lineage>
</organism>
<reference evidence="3" key="1">
    <citation type="submission" date="2017-10" db="EMBL/GenBank/DDBJ databases">
        <title>Rapid genome shrinkage in a self-fertile nematode reveals novel sperm competition proteins.</title>
        <authorList>
            <person name="Yin D."/>
            <person name="Schwarz E.M."/>
            <person name="Thomas C.G."/>
            <person name="Felde R.L."/>
            <person name="Korf I.F."/>
            <person name="Cutter A.D."/>
            <person name="Schartner C.M."/>
            <person name="Ralston E.J."/>
            <person name="Meyer B.J."/>
            <person name="Haag E.S."/>
        </authorList>
    </citation>
    <scope>NUCLEOTIDE SEQUENCE [LARGE SCALE GENOMIC DNA]</scope>
    <source>
        <strain evidence="3">JU1422</strain>
    </source>
</reference>
<evidence type="ECO:0000313" key="3">
    <source>
        <dbReference type="Proteomes" id="UP000230233"/>
    </source>
</evidence>
<comment type="caution">
    <text evidence="2">The sequence shown here is derived from an EMBL/GenBank/DDBJ whole genome shotgun (WGS) entry which is preliminary data.</text>
</comment>
<dbReference type="InterPro" id="IPR012885">
    <property type="entry name" value="F-box_Sdz-33"/>
</dbReference>
<gene>
    <name evidence="2" type="primary">Cnig_chr_III.g11267</name>
    <name evidence="2" type="ORF">B9Z55_011267</name>
</gene>